<sequence>MPLVIALPHHRAAPRVPSRRSLSRRSTRSGRAQSQSSRATSHVSRSTVPSTVSIETSPSRDAKGDTDITIRLRKGITVNNHTGAEYYSDEDSSGVQVLSGSQEEYSSSEETDEEDYEDEDDSQEGWDLIDNQEIQPSDSASRPHVKRHTIRAPSVPPVRHKSAPRATSRNAVPVVDPPSRHRSRSRTTLEREHQGPRRRRRQSTHQDSLEDPDDYPHQAGRGGAPFPPHHPSPGWGHIPQPTPDGYAPSFMSDPRFHQYGGAASPAGQLVPNGYHDPFQQFGHQNPFAPNGANPFTGPPGGGAAERGGYFPEQHGGHPQHSHRPGHGRGNRNSMGAPPGPEGAIMPYGAQMGQYPPYGSPYGHPGQPGMHPGMMYPPYGYPPQQQSPPPQPQRAPSSRKQTPRAEREHEESQAPAPATTPAQMAIPPPGYELVPMRPPQPPPIPSPPAVDTAKEDGMLSKLEKLLLQKEEDEKNKAEEERKAAENAKFDRLEKILLSQQEAKIEKEKLKAKAAEDAKKAAAEAKKKGDEDKLEKLEKLILAQKDEQLKREAALEAQRAADKKEKDEEAAKVAAEKQAAAEKAKYMLDAAKAAREEAEKKAAAEAEEIKKAHEKAAEEAKQAHEKAIAEAKAAAEELEKAKKAAEEEAARLKPSDAPKAPIKFKDAVGRKFSFPWNLCKTWKGMEELIKQAFLHVDVIGPHVHEGHYDLVGPDGEIILPQVWETMIQPDWAITMHMWPMPEPPPPPPEPKPVDPYAQGYPPPPPDMAQFHSHHMPVGKSKSLKNKDKVKLKRSSMPPMMMHHDPHVVQVPPMPSPHGAAPPPPPPPPHPGMQGVPPPPPAVMVMPQPSQPKPRKKSAPAPFFRWAAGPAKKKK</sequence>
<feature type="compositionally biased region" description="Basic residues" evidence="1">
    <location>
        <begin position="8"/>
        <end position="28"/>
    </location>
</feature>
<feature type="compositionally biased region" description="Basic residues" evidence="1">
    <location>
        <begin position="769"/>
        <end position="791"/>
    </location>
</feature>
<name>A0A7U2EU93_PHANO</name>
<feature type="region of interest" description="Disordered" evidence="1">
    <location>
        <begin position="1"/>
        <end position="272"/>
    </location>
</feature>
<feature type="region of interest" description="Disordered" evidence="1">
    <location>
        <begin position="740"/>
        <end position="872"/>
    </location>
</feature>
<dbReference type="InterPro" id="IPR054464">
    <property type="entry name" value="ULD_fung"/>
</dbReference>
<evidence type="ECO:0000313" key="4">
    <source>
        <dbReference type="Proteomes" id="UP000663193"/>
    </source>
</evidence>
<dbReference type="VEuPathDB" id="FungiDB:JI435_034390"/>
<feature type="compositionally biased region" description="Low complexity" evidence="1">
    <location>
        <begin position="350"/>
        <end position="377"/>
    </location>
</feature>
<feature type="compositionally biased region" description="Low complexity" evidence="1">
    <location>
        <begin position="29"/>
        <end position="41"/>
    </location>
</feature>
<dbReference type="EMBL" id="CP069025">
    <property type="protein sequence ID" value="QRC93191.1"/>
    <property type="molecule type" value="Genomic_DNA"/>
</dbReference>
<protein>
    <recommendedName>
        <fullName evidence="2">Ubiquitin-like domain-containing protein</fullName>
    </recommendedName>
</protein>
<accession>A0A7U2EU93</accession>
<feature type="compositionally biased region" description="Pro residues" evidence="1">
    <location>
        <begin position="425"/>
        <end position="447"/>
    </location>
</feature>
<feature type="domain" description="Ubiquitin-like" evidence="2">
    <location>
        <begin position="657"/>
        <end position="739"/>
    </location>
</feature>
<feature type="compositionally biased region" description="Basic and acidic residues" evidence="1">
    <location>
        <begin position="402"/>
        <end position="411"/>
    </location>
</feature>
<gene>
    <name evidence="3" type="ORF">JI435_034390</name>
</gene>
<feature type="compositionally biased region" description="Basic and acidic residues" evidence="1">
    <location>
        <begin position="451"/>
        <end position="486"/>
    </location>
</feature>
<dbReference type="PANTHER" id="PTHR35480">
    <property type="entry name" value="MATERNAL EFFECT EMBRYO ARREST 22"/>
    <property type="match status" value="1"/>
</dbReference>
<feature type="compositionally biased region" description="Polar residues" evidence="1">
    <location>
        <begin position="42"/>
        <end position="57"/>
    </location>
</feature>
<feature type="compositionally biased region" description="Basic residues" evidence="1">
    <location>
        <begin position="317"/>
        <end position="329"/>
    </location>
</feature>
<evidence type="ECO:0000313" key="3">
    <source>
        <dbReference type="EMBL" id="QRC93191.1"/>
    </source>
</evidence>
<dbReference type="AlphaFoldDB" id="A0A7U2EU93"/>
<proteinExistence type="predicted"/>
<reference evidence="4" key="1">
    <citation type="journal article" date="2021" name="BMC Genomics">
        <title>Chromosome-level genome assembly and manually-curated proteome of model necrotroph Parastagonospora nodorum Sn15 reveals a genome-wide trove of candidate effector homologs, and redundancy of virulence-related functions within an accessory chromosome.</title>
        <authorList>
            <person name="Bertazzoni S."/>
            <person name="Jones D.A.B."/>
            <person name="Phan H.T."/>
            <person name="Tan K.-C."/>
            <person name="Hane J.K."/>
        </authorList>
    </citation>
    <scope>NUCLEOTIDE SEQUENCE [LARGE SCALE GENOMIC DNA]</scope>
    <source>
        <strain evidence="4">SN15 / ATCC MYA-4574 / FGSC 10173)</strain>
    </source>
</reference>
<evidence type="ECO:0000259" key="2">
    <source>
        <dbReference type="Pfam" id="PF22893"/>
    </source>
</evidence>
<evidence type="ECO:0000256" key="1">
    <source>
        <dbReference type="SAM" id="MobiDB-lite"/>
    </source>
</evidence>
<feature type="compositionally biased region" description="Pro residues" evidence="1">
    <location>
        <begin position="378"/>
        <end position="392"/>
    </location>
</feature>
<feature type="compositionally biased region" description="Low complexity" evidence="1">
    <location>
        <begin position="412"/>
        <end position="424"/>
    </location>
</feature>
<feature type="region of interest" description="Disordered" evidence="1">
    <location>
        <begin position="285"/>
        <end position="486"/>
    </location>
</feature>
<organism evidence="3 4">
    <name type="scientific">Phaeosphaeria nodorum (strain SN15 / ATCC MYA-4574 / FGSC 10173)</name>
    <name type="common">Glume blotch fungus</name>
    <name type="synonym">Parastagonospora nodorum</name>
    <dbReference type="NCBI Taxonomy" id="321614"/>
    <lineage>
        <taxon>Eukaryota</taxon>
        <taxon>Fungi</taxon>
        <taxon>Dikarya</taxon>
        <taxon>Ascomycota</taxon>
        <taxon>Pezizomycotina</taxon>
        <taxon>Dothideomycetes</taxon>
        <taxon>Pleosporomycetidae</taxon>
        <taxon>Pleosporales</taxon>
        <taxon>Pleosporineae</taxon>
        <taxon>Phaeosphaeriaceae</taxon>
        <taxon>Parastagonospora</taxon>
    </lineage>
</organism>
<dbReference type="Pfam" id="PF22893">
    <property type="entry name" value="ULD_2"/>
    <property type="match status" value="1"/>
</dbReference>
<feature type="compositionally biased region" description="Pro residues" evidence="1">
    <location>
        <begin position="809"/>
        <end position="839"/>
    </location>
</feature>
<keyword evidence="4" id="KW-1185">Reference proteome</keyword>
<dbReference type="OrthoDB" id="3045089at2759"/>
<dbReference type="PANTHER" id="PTHR35480:SF1">
    <property type="entry name" value="MATERNAL EFFECT EMBRYO ARREST 22"/>
    <property type="match status" value="1"/>
</dbReference>
<feature type="compositionally biased region" description="Basic and acidic residues" evidence="1">
    <location>
        <begin position="58"/>
        <end position="70"/>
    </location>
</feature>
<feature type="compositionally biased region" description="Acidic residues" evidence="1">
    <location>
        <begin position="106"/>
        <end position="124"/>
    </location>
</feature>
<dbReference type="Proteomes" id="UP000663193">
    <property type="component" value="Chromosome 3"/>
</dbReference>